<evidence type="ECO:0000313" key="1">
    <source>
        <dbReference type="EMBL" id="KAF0713874.1"/>
    </source>
</evidence>
<evidence type="ECO:0000313" key="2">
    <source>
        <dbReference type="Proteomes" id="UP000478052"/>
    </source>
</evidence>
<dbReference type="AlphaFoldDB" id="A0A6G0W0T1"/>
<dbReference type="Proteomes" id="UP000478052">
    <property type="component" value="Unassembled WGS sequence"/>
</dbReference>
<comment type="caution">
    <text evidence="1">The sequence shown here is derived from an EMBL/GenBank/DDBJ whole genome shotgun (WGS) entry which is preliminary data.</text>
</comment>
<gene>
    <name evidence="1" type="ORF">FWK35_00029165</name>
</gene>
<reference evidence="1 2" key="1">
    <citation type="submission" date="2019-08" db="EMBL/GenBank/DDBJ databases">
        <title>Whole genome of Aphis craccivora.</title>
        <authorList>
            <person name="Voronova N.V."/>
            <person name="Shulinski R.S."/>
            <person name="Bandarenka Y.V."/>
            <person name="Zhorov D.G."/>
            <person name="Warner D."/>
        </authorList>
    </citation>
    <scope>NUCLEOTIDE SEQUENCE [LARGE SCALE GENOMIC DNA]</scope>
    <source>
        <strain evidence="1">180601</strain>
        <tissue evidence="1">Whole Body</tissue>
    </source>
</reference>
<dbReference type="EMBL" id="VUJU01010547">
    <property type="protein sequence ID" value="KAF0713874.1"/>
    <property type="molecule type" value="Genomic_DNA"/>
</dbReference>
<dbReference type="OrthoDB" id="6776127at2759"/>
<name>A0A6G0W0T1_APHCR</name>
<feature type="non-terminal residue" evidence="1">
    <location>
        <position position="1"/>
    </location>
</feature>
<proteinExistence type="predicted"/>
<sequence length="232" mass="26363">DSSSGPISSDDDDSILDCYEYGQISSEDDSFISNSSKCANIICDRTKRVSRFNTKTNQELAHKASSSEDEPDIMYDSDKDPEYLPINCDDSVQNETNSLTPDDIFSTLIVTPNTLVVPLVPSVKQKRRQLINKNNLTRKRSKNSSEWIDVKSKKKLNLGEEHINRGGKMIMAKKMGPPCMEKCRMKCREKLNDEDRKVIFDSYWSLGSHMRQRDFIITFKCFGCPVGIGENP</sequence>
<protein>
    <submittedName>
        <fullName evidence="1">Tigger transposable element-derived protein 6-like</fullName>
    </submittedName>
</protein>
<keyword evidence="2" id="KW-1185">Reference proteome</keyword>
<organism evidence="1 2">
    <name type="scientific">Aphis craccivora</name>
    <name type="common">Cowpea aphid</name>
    <dbReference type="NCBI Taxonomy" id="307492"/>
    <lineage>
        <taxon>Eukaryota</taxon>
        <taxon>Metazoa</taxon>
        <taxon>Ecdysozoa</taxon>
        <taxon>Arthropoda</taxon>
        <taxon>Hexapoda</taxon>
        <taxon>Insecta</taxon>
        <taxon>Pterygota</taxon>
        <taxon>Neoptera</taxon>
        <taxon>Paraneoptera</taxon>
        <taxon>Hemiptera</taxon>
        <taxon>Sternorrhyncha</taxon>
        <taxon>Aphidomorpha</taxon>
        <taxon>Aphidoidea</taxon>
        <taxon>Aphididae</taxon>
        <taxon>Aphidini</taxon>
        <taxon>Aphis</taxon>
        <taxon>Aphis</taxon>
    </lineage>
</organism>
<dbReference type="PANTHER" id="PTHR10773">
    <property type="entry name" value="DNA-DIRECTED RNA POLYMERASES I, II, AND III SUBUNIT RPABC2"/>
    <property type="match status" value="1"/>
</dbReference>
<dbReference type="PANTHER" id="PTHR10773:SF19">
    <property type="match status" value="1"/>
</dbReference>
<accession>A0A6G0W0T1</accession>